<keyword evidence="4" id="KW-0238">DNA-binding</keyword>
<keyword evidence="3" id="KW-0119">Carbohydrate metabolism</keyword>
<dbReference type="PANTHER" id="PTHR18964">
    <property type="entry name" value="ROK (REPRESSOR, ORF, KINASE) FAMILY"/>
    <property type="match status" value="1"/>
</dbReference>
<keyword evidence="3" id="KW-0859">Xylose metabolism</keyword>
<comment type="caution">
    <text evidence="5">The sequence shown here is derived from an EMBL/GenBank/DDBJ whole genome shotgun (WGS) entry which is preliminary data.</text>
</comment>
<dbReference type="InterPro" id="IPR043129">
    <property type="entry name" value="ATPase_NBD"/>
</dbReference>
<dbReference type="Gene3D" id="3.30.420.40">
    <property type="match status" value="2"/>
</dbReference>
<dbReference type="InterPro" id="IPR011991">
    <property type="entry name" value="ArsR-like_HTH"/>
</dbReference>
<evidence type="ECO:0000256" key="3">
    <source>
        <dbReference type="ARBA" id="ARBA00022629"/>
    </source>
</evidence>
<evidence type="ECO:0000256" key="1">
    <source>
        <dbReference type="ARBA" id="ARBA00002486"/>
    </source>
</evidence>
<reference evidence="6" key="1">
    <citation type="journal article" date="2019" name="Int. J. Syst. Evol. Microbiol.">
        <title>The Global Catalogue of Microorganisms (GCM) 10K type strain sequencing project: providing services to taxonomists for standard genome sequencing and annotation.</title>
        <authorList>
            <consortium name="The Broad Institute Genomics Platform"/>
            <consortium name="The Broad Institute Genome Sequencing Center for Infectious Disease"/>
            <person name="Wu L."/>
            <person name="Ma J."/>
        </authorList>
    </citation>
    <scope>NUCLEOTIDE SEQUENCE [LARGE SCALE GENOMIC DNA]</scope>
    <source>
        <strain evidence="6">CCM 8893</strain>
    </source>
</reference>
<evidence type="ECO:0000256" key="2">
    <source>
        <dbReference type="ARBA" id="ARBA00006479"/>
    </source>
</evidence>
<keyword evidence="6" id="KW-1185">Reference proteome</keyword>
<evidence type="ECO:0000256" key="4">
    <source>
        <dbReference type="ARBA" id="ARBA00023125"/>
    </source>
</evidence>
<dbReference type="Gene3D" id="1.10.10.10">
    <property type="entry name" value="Winged helix-like DNA-binding domain superfamily/Winged helix DNA-binding domain"/>
    <property type="match status" value="1"/>
</dbReference>
<dbReference type="CDD" id="cd00090">
    <property type="entry name" value="HTH_ARSR"/>
    <property type="match status" value="1"/>
</dbReference>
<sequence>MSTSNMQSIKHSNYSDIYHLLYDNEKLSKQDIADQLNLSLPTVSSNLQKLTEQKLIVKNGQLKSLIGRRATAYTIDPNVSLSIGVEIFAHRATLAVLNLKNEVMALQTSNLDFANDDQYAQALAQAILALVQEHGFSQNQISHVGIGIQGLIDGDGTTILYGKILNCTGMKAATFAQYLPFPVTFYHDADCVARAEYSQHPTDGIFLSIGEHIGTAVIVNGRMLNSPSGRNGTMEHITLNASSGPVCYCGRRGCIETYCSLSSLLQEDESCTSFFEQLAQGVPAISQRFDQYLDYLSAAIYNLHMFVDIPLVIAGGLTKHLTAENLADLKQRLKKRSVFPETESYLRLGTVSNHAVAIGAAIPAIRQQLQDI</sequence>
<evidence type="ECO:0000313" key="5">
    <source>
        <dbReference type="EMBL" id="MFC6289088.1"/>
    </source>
</evidence>
<gene>
    <name evidence="5" type="ORF">ACFP1M_02515</name>
</gene>
<dbReference type="InterPro" id="IPR036390">
    <property type="entry name" value="WH_DNA-bd_sf"/>
</dbReference>
<protein>
    <submittedName>
        <fullName evidence="5">ROK family transcriptional regulator</fullName>
    </submittedName>
</protein>
<dbReference type="Proteomes" id="UP001596258">
    <property type="component" value="Unassembled WGS sequence"/>
</dbReference>
<name>A0ABW1U8L0_9LACO</name>
<dbReference type="EMBL" id="JBHSSO010000008">
    <property type="protein sequence ID" value="MFC6289088.1"/>
    <property type="molecule type" value="Genomic_DNA"/>
</dbReference>
<dbReference type="SUPFAM" id="SSF46785">
    <property type="entry name" value="Winged helix' DNA-binding domain"/>
    <property type="match status" value="1"/>
</dbReference>
<dbReference type="InterPro" id="IPR000600">
    <property type="entry name" value="ROK"/>
</dbReference>
<comment type="similarity">
    <text evidence="2">Belongs to the ROK (NagC/XylR) family.</text>
</comment>
<dbReference type="Pfam" id="PF00480">
    <property type="entry name" value="ROK"/>
    <property type="match status" value="1"/>
</dbReference>
<dbReference type="InterPro" id="IPR036388">
    <property type="entry name" value="WH-like_DNA-bd_sf"/>
</dbReference>
<dbReference type="PANTHER" id="PTHR18964:SF110">
    <property type="entry name" value="TRANSCRIPTIONAL REGULATOR, XYLR-RELATED"/>
    <property type="match status" value="1"/>
</dbReference>
<evidence type="ECO:0000313" key="6">
    <source>
        <dbReference type="Proteomes" id="UP001596258"/>
    </source>
</evidence>
<dbReference type="RefSeq" id="WP_125575816.1">
    <property type="nucleotide sequence ID" value="NZ_JBHSSO010000008.1"/>
</dbReference>
<organism evidence="5 6">
    <name type="scientific">Levilactobacillus angrenensis</name>
    <dbReference type="NCBI Taxonomy" id="2486020"/>
    <lineage>
        <taxon>Bacteria</taxon>
        <taxon>Bacillati</taxon>
        <taxon>Bacillota</taxon>
        <taxon>Bacilli</taxon>
        <taxon>Lactobacillales</taxon>
        <taxon>Lactobacillaceae</taxon>
        <taxon>Levilactobacillus</taxon>
    </lineage>
</organism>
<proteinExistence type="inferred from homology"/>
<accession>A0ABW1U8L0</accession>
<dbReference type="Pfam" id="PF13412">
    <property type="entry name" value="HTH_24"/>
    <property type="match status" value="1"/>
</dbReference>
<dbReference type="SUPFAM" id="SSF53067">
    <property type="entry name" value="Actin-like ATPase domain"/>
    <property type="match status" value="1"/>
</dbReference>
<comment type="function">
    <text evidence="1">Transcriptional repressor of xylose-utilizing enzymes.</text>
</comment>